<protein>
    <submittedName>
        <fullName evidence="15">Subtilisin family serine protease</fullName>
    </submittedName>
</protein>
<dbReference type="Pfam" id="PF00082">
    <property type="entry name" value="Peptidase_S8"/>
    <property type="match status" value="1"/>
</dbReference>
<organism evidence="15 16">
    <name type="scientific">Oikeobacillus pervagus</name>
    <dbReference type="NCBI Taxonomy" id="1325931"/>
    <lineage>
        <taxon>Bacteria</taxon>
        <taxon>Bacillati</taxon>
        <taxon>Bacillota</taxon>
        <taxon>Bacilli</taxon>
        <taxon>Bacillales</taxon>
        <taxon>Bacillaceae</taxon>
        <taxon>Oikeobacillus</taxon>
    </lineage>
</organism>
<dbReference type="PRINTS" id="PR00723">
    <property type="entry name" value="SUBTILISIN"/>
</dbReference>
<evidence type="ECO:0000256" key="10">
    <source>
        <dbReference type="PROSITE-ProRule" id="PRU01240"/>
    </source>
</evidence>
<feature type="domain" description="Peptidase S8/S53" evidence="13">
    <location>
        <begin position="157"/>
        <end position="403"/>
    </location>
</feature>
<dbReference type="PANTHER" id="PTHR43806:SF11">
    <property type="entry name" value="CEREVISIN-RELATED"/>
    <property type="match status" value="1"/>
</dbReference>
<feature type="compositionally biased region" description="Basic and acidic residues" evidence="11">
    <location>
        <begin position="33"/>
        <end position="46"/>
    </location>
</feature>
<keyword evidence="4" id="KW-0964">Secreted</keyword>
<comment type="cofactor">
    <cofactor evidence="1">
        <name>Ca(2+)</name>
        <dbReference type="ChEBI" id="CHEBI:29108"/>
    </cofactor>
</comment>
<dbReference type="PROSITE" id="PS51892">
    <property type="entry name" value="SUBTILASE"/>
    <property type="match status" value="1"/>
</dbReference>
<dbReference type="InterPro" id="IPR000209">
    <property type="entry name" value="Peptidase_S8/S53_dom"/>
</dbReference>
<evidence type="ECO:0000256" key="6">
    <source>
        <dbReference type="ARBA" id="ARBA00022801"/>
    </source>
</evidence>
<evidence type="ECO:0000256" key="12">
    <source>
        <dbReference type="SAM" id="SignalP"/>
    </source>
</evidence>
<feature type="active site" description="Charge relay system" evidence="9 10">
    <location>
        <position position="165"/>
    </location>
</feature>
<gene>
    <name evidence="15" type="ORF">J2S13_002337</name>
</gene>
<evidence type="ECO:0000256" key="9">
    <source>
        <dbReference type="PIRSR" id="PIRSR615500-1"/>
    </source>
</evidence>
<sequence>MKRKSIAALTAATLVMVPSISSAATVNIQKDAKPDDLTKSSNEKKKSTYIQKQKRERAYSTDTFIIKYSSPINKRVHQKAGVKVIRSLPALGYDVIKIGKKQQPKEVLSYYLKQKDIRGITPSVQYKQLGGADPKKADMYHLQLLQIEKALQLAGNKEVKVAVIDGGMDSKHPDLKSQILPPYNAAAPANAPVPDLHGTHVAGIIGSAAGNGVGGHGIHPKAKILPIDVFNGEEGASDYVIAEGVLKAIEQKADVINMSLGGYMNSPVLEEAVKKAIETGITVVAAAGNESTDAYSTPASYEGVISVGSVNQDKLLSDYSNYGPSVDIVAPGEDVYSTAFDLRKGSTYMKLSGTSMASPVVAGVAALLKSKHPDLTPYQVETILERTATDLGDKGYDLTYANGLVNPVAALQYDVKKVPKKEELTVKAMHQKAKQLKAGGSEEKGSITIPEQKHLYKVNLQEGEYVQTMLDGSKNFDYGLDLYFFPEGKEGEEVEPIKVNDMKASEQEAYLFSAKEAGTLIIAVKDVNGHYSLDGQSQFQLKVETSTDLKTDDTTFEKPAEIKEFPFQTKEYTLFNEEGEGDSDYFTFTVKEPTMLSFSTTGVPGVDATMNLYMGEDENGEPLQVQSTNTNGMGKGEKLAFEAIPEIQYTVEVTNESTSFTSIISLLLSGGSVDMDAPGGSLKPYELKAEAIQLPEDEDGLPMIDLDLPDEEFELDGTDLSTKEIAKRKEAEKKLDLFSLLTEMENEGEHKEMVESILKNAIPFQIGKDKKGYLQQMGDIDYYTFTVDENAYYEFGAKNEANALLSSTIFEYDEETNDLIPLTDMMGGLDILALLFGMPEGDGKTRIALEKGKKYFLSIKDDEGNILADPYTLQAKKVMKAPAEDDRDQNKPIRAKVMKPGEKYKNYFIYNGDIDYYYYKNRGEDRIASIKARPIPFTTAERQKMPKELQNRLFLSGAIVEDLNGNMRIDDNEQARAIPLSFDPFTLNINASFKAKKDVGYFMIVENEMNGVSPQPYTVQLFDLHRKDEDAGSKLVNGVPTKPLPLKKEKNSFVGKGHINVGVDFGDRDYYQLHVDRNSTVNFTLTMEDGLDGKLVIYNAQGKQVTTFNQYGNSDPELGTLQLPKGNYYVEVSETHDRATTQPYTLTITTK</sequence>
<evidence type="ECO:0000313" key="15">
    <source>
        <dbReference type="EMBL" id="MDQ0215917.1"/>
    </source>
</evidence>
<name>A0AAJ1T353_9BACI</name>
<keyword evidence="8" id="KW-0106">Calcium</keyword>
<dbReference type="PROSITE" id="PS00137">
    <property type="entry name" value="SUBTILASE_HIS"/>
    <property type="match status" value="1"/>
</dbReference>
<keyword evidence="12" id="KW-0732">Signal</keyword>
<feature type="chain" id="PRO_5042543551" evidence="12">
    <location>
        <begin position="24"/>
        <end position="1151"/>
    </location>
</feature>
<feature type="signal peptide" evidence="12">
    <location>
        <begin position="1"/>
        <end position="23"/>
    </location>
</feature>
<feature type="active site" description="Charge relay system" evidence="9 10">
    <location>
        <position position="355"/>
    </location>
</feature>
<dbReference type="InterPro" id="IPR036852">
    <property type="entry name" value="Peptidase_S8/S53_dom_sf"/>
</dbReference>
<dbReference type="SUPFAM" id="SSF89260">
    <property type="entry name" value="Collagen-binding domain"/>
    <property type="match status" value="1"/>
</dbReference>
<feature type="domain" description="Fervidolysin-like N-terminal prodomain" evidence="14">
    <location>
        <begin position="49"/>
        <end position="122"/>
    </location>
</feature>
<dbReference type="SUPFAM" id="SSF52743">
    <property type="entry name" value="Subtilisin-like"/>
    <property type="match status" value="1"/>
</dbReference>
<feature type="region of interest" description="Disordered" evidence="11">
    <location>
        <begin position="33"/>
        <end position="52"/>
    </location>
</feature>
<proteinExistence type="inferred from homology"/>
<dbReference type="AlphaFoldDB" id="A0AAJ1T353"/>
<evidence type="ECO:0000256" key="3">
    <source>
        <dbReference type="ARBA" id="ARBA00011073"/>
    </source>
</evidence>
<dbReference type="GO" id="GO:0005576">
    <property type="term" value="C:extracellular region"/>
    <property type="evidence" value="ECO:0007669"/>
    <property type="project" value="UniProtKB-SubCell"/>
</dbReference>
<evidence type="ECO:0000256" key="1">
    <source>
        <dbReference type="ARBA" id="ARBA00001913"/>
    </source>
</evidence>
<feature type="active site" description="Charge relay system" evidence="9 10">
    <location>
        <position position="197"/>
    </location>
</feature>
<dbReference type="Proteomes" id="UP001237207">
    <property type="component" value="Unassembled WGS sequence"/>
</dbReference>
<keyword evidence="6 10" id="KW-0378">Hydrolase</keyword>
<dbReference type="InterPro" id="IPR023828">
    <property type="entry name" value="Peptidase_S8_Ser-AS"/>
</dbReference>
<dbReference type="Pfam" id="PF22148">
    <property type="entry name" value="Fervidolysin_NPro-like"/>
    <property type="match status" value="1"/>
</dbReference>
<comment type="similarity">
    <text evidence="3 10">Belongs to the peptidase S8 family.</text>
</comment>
<dbReference type="InterPro" id="IPR050131">
    <property type="entry name" value="Peptidase_S8_subtilisin-like"/>
</dbReference>
<evidence type="ECO:0000256" key="5">
    <source>
        <dbReference type="ARBA" id="ARBA00022670"/>
    </source>
</evidence>
<dbReference type="EMBL" id="JAUSUC010000030">
    <property type="protein sequence ID" value="MDQ0215917.1"/>
    <property type="molecule type" value="Genomic_DNA"/>
</dbReference>
<dbReference type="InterPro" id="IPR054399">
    <property type="entry name" value="Fervidolysin-like_N_prodom"/>
</dbReference>
<evidence type="ECO:0000259" key="13">
    <source>
        <dbReference type="Pfam" id="PF00082"/>
    </source>
</evidence>
<keyword evidence="16" id="KW-1185">Reference proteome</keyword>
<evidence type="ECO:0000259" key="14">
    <source>
        <dbReference type="Pfam" id="PF22148"/>
    </source>
</evidence>
<comment type="caution">
    <text evidence="15">The sequence shown here is derived from an EMBL/GenBank/DDBJ whole genome shotgun (WGS) entry which is preliminary data.</text>
</comment>
<keyword evidence="5 10" id="KW-0645">Protease</keyword>
<keyword evidence="7 10" id="KW-0720">Serine protease</keyword>
<dbReference type="GO" id="GO:0006508">
    <property type="term" value="P:proteolysis"/>
    <property type="evidence" value="ECO:0007669"/>
    <property type="project" value="UniProtKB-KW"/>
</dbReference>
<dbReference type="PANTHER" id="PTHR43806">
    <property type="entry name" value="PEPTIDASE S8"/>
    <property type="match status" value="1"/>
</dbReference>
<evidence type="ECO:0000256" key="11">
    <source>
        <dbReference type="SAM" id="MobiDB-lite"/>
    </source>
</evidence>
<dbReference type="RefSeq" id="WP_307257914.1">
    <property type="nucleotide sequence ID" value="NZ_JAUSUC010000030.1"/>
</dbReference>
<reference evidence="15" key="1">
    <citation type="submission" date="2023-07" db="EMBL/GenBank/DDBJ databases">
        <title>Genomic Encyclopedia of Type Strains, Phase IV (KMG-IV): sequencing the most valuable type-strain genomes for metagenomic binning, comparative biology and taxonomic classification.</title>
        <authorList>
            <person name="Goeker M."/>
        </authorList>
    </citation>
    <scope>NUCLEOTIDE SEQUENCE</scope>
    <source>
        <strain evidence="15">DSM 23947</strain>
    </source>
</reference>
<dbReference type="GO" id="GO:0004252">
    <property type="term" value="F:serine-type endopeptidase activity"/>
    <property type="evidence" value="ECO:0007669"/>
    <property type="project" value="UniProtKB-UniRule"/>
</dbReference>
<evidence type="ECO:0000256" key="8">
    <source>
        <dbReference type="ARBA" id="ARBA00022837"/>
    </source>
</evidence>
<dbReference type="Gene3D" id="2.60.120.380">
    <property type="match status" value="4"/>
</dbReference>
<evidence type="ECO:0000313" key="16">
    <source>
        <dbReference type="Proteomes" id="UP001237207"/>
    </source>
</evidence>
<comment type="subcellular location">
    <subcellularLocation>
        <location evidence="2">Secreted</location>
    </subcellularLocation>
</comment>
<dbReference type="PROSITE" id="PS00138">
    <property type="entry name" value="SUBTILASE_SER"/>
    <property type="match status" value="1"/>
</dbReference>
<evidence type="ECO:0000256" key="7">
    <source>
        <dbReference type="ARBA" id="ARBA00022825"/>
    </source>
</evidence>
<dbReference type="InterPro" id="IPR015500">
    <property type="entry name" value="Peptidase_S8_subtilisin-rel"/>
</dbReference>
<evidence type="ECO:0000256" key="4">
    <source>
        <dbReference type="ARBA" id="ARBA00022525"/>
    </source>
</evidence>
<accession>A0AAJ1T353</accession>
<evidence type="ECO:0000256" key="2">
    <source>
        <dbReference type="ARBA" id="ARBA00004613"/>
    </source>
</evidence>
<dbReference type="InterPro" id="IPR022398">
    <property type="entry name" value="Peptidase_S8_His-AS"/>
</dbReference>
<dbReference type="Gene3D" id="3.40.50.200">
    <property type="entry name" value="Peptidase S8/S53 domain"/>
    <property type="match status" value="1"/>
</dbReference>